<dbReference type="Pfam" id="PF03167">
    <property type="entry name" value="UDG"/>
    <property type="match status" value="1"/>
</dbReference>
<feature type="domain" description="Uracil-DNA glycosylase-like" evidence="10">
    <location>
        <begin position="46"/>
        <end position="217"/>
    </location>
</feature>
<evidence type="ECO:0000256" key="2">
    <source>
        <dbReference type="ARBA" id="ARBA00022723"/>
    </source>
</evidence>
<keyword evidence="5" id="KW-0408">Iron</keyword>
<dbReference type="InterPro" id="IPR044147">
    <property type="entry name" value="UdgB-like"/>
</dbReference>
<keyword evidence="12" id="KW-1185">Reference proteome</keyword>
<dbReference type="RefSeq" id="WP_386049169.1">
    <property type="nucleotide sequence ID" value="NZ_JBHUIO010000011.1"/>
</dbReference>
<evidence type="ECO:0000259" key="10">
    <source>
        <dbReference type="SMART" id="SM00986"/>
    </source>
</evidence>
<reference evidence="12" key="1">
    <citation type="journal article" date="2019" name="Int. J. Syst. Evol. Microbiol.">
        <title>The Global Catalogue of Microorganisms (GCM) 10K type strain sequencing project: providing services to taxonomists for standard genome sequencing and annotation.</title>
        <authorList>
            <consortium name="The Broad Institute Genomics Platform"/>
            <consortium name="The Broad Institute Genome Sequencing Center for Infectious Disease"/>
            <person name="Wu L."/>
            <person name="Ma J."/>
        </authorList>
    </citation>
    <scope>NUCLEOTIDE SEQUENCE [LARGE SCALE GENOMIC DNA]</scope>
    <source>
        <strain evidence="12">CGMCC 1.13574</strain>
    </source>
</reference>
<proteinExistence type="inferred from homology"/>
<sequence>MKSLDELQARIISCEACPRLRAWCQEVAQVKKAKYKEDTYWGRPVPGFGDPNARLIILGLAPGAHGANRTGRVFTGDESGRWLYGALHRFGFADRPDATGATDGLVLNDAYINNLVRCAPPQNKPTAGEIATCRPYFVEELRLLTERRVVLALGKIAFDGYKKFLREEGYDVSGLHFAHGAVYTFADGRAALLASYHPSQQNTFTGKLTQEMWDAVFQTARELIGEKRETIKS</sequence>
<dbReference type="SMART" id="SM00987">
    <property type="entry name" value="UreE_C"/>
    <property type="match status" value="1"/>
</dbReference>
<evidence type="ECO:0000256" key="7">
    <source>
        <dbReference type="ARBA" id="ARBA00023204"/>
    </source>
</evidence>
<evidence type="ECO:0000256" key="9">
    <source>
        <dbReference type="ARBA" id="ARBA00023887"/>
    </source>
</evidence>
<keyword evidence="3" id="KW-0227">DNA damage</keyword>
<dbReference type="CDD" id="cd10031">
    <property type="entry name" value="UDG-F5_TTUDGB_like"/>
    <property type="match status" value="1"/>
</dbReference>
<dbReference type="PANTHER" id="PTHR33693">
    <property type="entry name" value="TYPE-5 URACIL-DNA GLYCOSYLASE"/>
    <property type="match status" value="1"/>
</dbReference>
<dbReference type="Gene3D" id="3.40.470.10">
    <property type="entry name" value="Uracil-DNA glycosylase-like domain"/>
    <property type="match status" value="1"/>
</dbReference>
<evidence type="ECO:0000313" key="11">
    <source>
        <dbReference type="EMBL" id="MFD2171936.1"/>
    </source>
</evidence>
<evidence type="ECO:0000256" key="3">
    <source>
        <dbReference type="ARBA" id="ARBA00022763"/>
    </source>
</evidence>
<dbReference type="SMART" id="SM00986">
    <property type="entry name" value="UDG"/>
    <property type="match status" value="1"/>
</dbReference>
<evidence type="ECO:0000256" key="6">
    <source>
        <dbReference type="ARBA" id="ARBA00023014"/>
    </source>
</evidence>
<organism evidence="11 12">
    <name type="scientific">Tumebacillus lipolyticus</name>
    <dbReference type="NCBI Taxonomy" id="1280370"/>
    <lineage>
        <taxon>Bacteria</taxon>
        <taxon>Bacillati</taxon>
        <taxon>Bacillota</taxon>
        <taxon>Bacilli</taxon>
        <taxon>Bacillales</taxon>
        <taxon>Alicyclobacillaceae</taxon>
        <taxon>Tumebacillus</taxon>
    </lineage>
</organism>
<keyword evidence="1" id="KW-0004">4Fe-4S</keyword>
<evidence type="ECO:0000256" key="4">
    <source>
        <dbReference type="ARBA" id="ARBA00022801"/>
    </source>
</evidence>
<keyword evidence="2" id="KW-0479">Metal-binding</keyword>
<evidence type="ECO:0000256" key="8">
    <source>
        <dbReference type="ARBA" id="ARBA00023779"/>
    </source>
</evidence>
<name>A0ABW5A297_9BACL</name>
<evidence type="ECO:0000313" key="12">
    <source>
        <dbReference type="Proteomes" id="UP001597343"/>
    </source>
</evidence>
<keyword evidence="6" id="KW-0411">Iron-sulfur</keyword>
<dbReference type="InterPro" id="IPR051536">
    <property type="entry name" value="UDG_Type-4/5"/>
</dbReference>
<gene>
    <name evidence="11" type="ORF">ACFSOY_18390</name>
</gene>
<evidence type="ECO:0000256" key="1">
    <source>
        <dbReference type="ARBA" id="ARBA00022485"/>
    </source>
</evidence>
<dbReference type="EMBL" id="JBHUIO010000011">
    <property type="protein sequence ID" value="MFD2171936.1"/>
    <property type="molecule type" value="Genomic_DNA"/>
</dbReference>
<protein>
    <recommendedName>
        <fullName evidence="9">Type-5 uracil-DNA glycosylase</fullName>
    </recommendedName>
</protein>
<dbReference type="PANTHER" id="PTHR33693:SF3">
    <property type="entry name" value="TYPE-5 URACIL-DNA GLYCOSYLASE"/>
    <property type="match status" value="1"/>
</dbReference>
<dbReference type="SUPFAM" id="SSF52141">
    <property type="entry name" value="Uracil-DNA glycosylase-like"/>
    <property type="match status" value="1"/>
</dbReference>
<keyword evidence="7" id="KW-0234">DNA repair</keyword>
<keyword evidence="4" id="KW-0378">Hydrolase</keyword>
<dbReference type="Proteomes" id="UP001597343">
    <property type="component" value="Unassembled WGS sequence"/>
</dbReference>
<comment type="similarity">
    <text evidence="8">Belongs to the uracil-DNA glycosylase (UDG) superfamily. Type 5 (UDGb) family.</text>
</comment>
<comment type="caution">
    <text evidence="11">The sequence shown here is derived from an EMBL/GenBank/DDBJ whole genome shotgun (WGS) entry which is preliminary data.</text>
</comment>
<accession>A0ABW5A297</accession>
<dbReference type="InterPro" id="IPR005122">
    <property type="entry name" value="Uracil-DNA_glycosylase-like"/>
</dbReference>
<evidence type="ECO:0000256" key="5">
    <source>
        <dbReference type="ARBA" id="ARBA00023004"/>
    </source>
</evidence>
<dbReference type="InterPro" id="IPR036895">
    <property type="entry name" value="Uracil-DNA_glycosylase-like_sf"/>
</dbReference>